<evidence type="ECO:0000256" key="7">
    <source>
        <dbReference type="ARBA" id="ARBA00022801"/>
    </source>
</evidence>
<dbReference type="SUPFAM" id="SSF56655">
    <property type="entry name" value="Carbohydrate phosphatase"/>
    <property type="match status" value="1"/>
</dbReference>
<evidence type="ECO:0000256" key="2">
    <source>
        <dbReference type="ARBA" id="ARBA00004970"/>
    </source>
</evidence>
<dbReference type="PANTHER" id="PTHR43200">
    <property type="entry name" value="PHOSPHATASE"/>
    <property type="match status" value="1"/>
</dbReference>
<comment type="cofactor">
    <cofactor evidence="1 12">
        <name>Mg(2+)</name>
        <dbReference type="ChEBI" id="CHEBI:18420"/>
    </cofactor>
</comment>
<dbReference type="RefSeq" id="WP_109906027.1">
    <property type="nucleotide sequence ID" value="NZ_QGLE01000006.1"/>
</dbReference>
<dbReference type="NCBIfam" id="TIGR02067">
    <property type="entry name" value="his_9_HisN"/>
    <property type="match status" value="1"/>
</dbReference>
<keyword evidence="14" id="KW-1185">Reference proteome</keyword>
<evidence type="ECO:0000256" key="1">
    <source>
        <dbReference type="ARBA" id="ARBA00001946"/>
    </source>
</evidence>
<comment type="caution">
    <text evidence="13">The sequence shown here is derived from an EMBL/GenBank/DDBJ whole genome shotgun (WGS) entry which is preliminary data.</text>
</comment>
<dbReference type="GO" id="GO:0046872">
    <property type="term" value="F:metal ion binding"/>
    <property type="evidence" value="ECO:0007669"/>
    <property type="project" value="UniProtKB-KW"/>
</dbReference>
<evidence type="ECO:0000256" key="5">
    <source>
        <dbReference type="ARBA" id="ARBA00022605"/>
    </source>
</evidence>
<accession>A0A317E8Q1</accession>
<evidence type="ECO:0000256" key="3">
    <source>
        <dbReference type="ARBA" id="ARBA00009759"/>
    </source>
</evidence>
<dbReference type="GO" id="GO:0000105">
    <property type="term" value="P:L-histidine biosynthetic process"/>
    <property type="evidence" value="ECO:0007669"/>
    <property type="project" value="UniProtKB-UniRule"/>
</dbReference>
<dbReference type="InterPro" id="IPR011809">
    <property type="entry name" value="His_9_proposed"/>
</dbReference>
<feature type="binding site" evidence="12">
    <location>
        <position position="84"/>
    </location>
    <ligand>
        <name>Mg(2+)</name>
        <dbReference type="ChEBI" id="CHEBI:18420"/>
        <label>1</label>
        <note>catalytic</note>
    </ligand>
</feature>
<dbReference type="EC" id="3.1.3.15" evidence="4 11"/>
<dbReference type="OrthoDB" id="9785695at2"/>
<evidence type="ECO:0000256" key="10">
    <source>
        <dbReference type="ARBA" id="ARBA00049158"/>
    </source>
</evidence>
<keyword evidence="6 12" id="KW-0479">Metal-binding</keyword>
<dbReference type="FunFam" id="3.30.540.10:FF:000030">
    <property type="entry name" value="Inositol monophosphatase"/>
    <property type="match status" value="1"/>
</dbReference>
<name>A0A317E8Q1_9PROT</name>
<gene>
    <name evidence="13" type="primary">hisN</name>
    <name evidence="13" type="ORF">DKG74_11950</name>
</gene>
<proteinExistence type="inferred from homology"/>
<evidence type="ECO:0000313" key="14">
    <source>
        <dbReference type="Proteomes" id="UP000245461"/>
    </source>
</evidence>
<dbReference type="Gene3D" id="3.30.540.10">
    <property type="entry name" value="Fructose-1,6-Bisphosphatase, subunit A, domain 1"/>
    <property type="match status" value="1"/>
</dbReference>
<keyword evidence="9" id="KW-0368">Histidine biosynthesis</keyword>
<dbReference type="GO" id="GO:0004401">
    <property type="term" value="F:histidinol-phosphatase activity"/>
    <property type="evidence" value="ECO:0007669"/>
    <property type="project" value="UniProtKB-UniRule"/>
</dbReference>
<keyword evidence="7" id="KW-0378">Hydrolase</keyword>
<dbReference type="InterPro" id="IPR020583">
    <property type="entry name" value="Inositol_monoP_metal-BS"/>
</dbReference>
<evidence type="ECO:0000256" key="9">
    <source>
        <dbReference type="ARBA" id="ARBA00023102"/>
    </source>
</evidence>
<evidence type="ECO:0000256" key="4">
    <source>
        <dbReference type="ARBA" id="ARBA00013085"/>
    </source>
</evidence>
<dbReference type="AlphaFoldDB" id="A0A317E8Q1"/>
<dbReference type="PANTHER" id="PTHR43200:SF6">
    <property type="entry name" value="3'(2'),5'-BISPHOSPHATE NUCLEOTIDASE"/>
    <property type="match status" value="1"/>
</dbReference>
<feature type="binding site" evidence="12">
    <location>
        <position position="102"/>
    </location>
    <ligand>
        <name>Mg(2+)</name>
        <dbReference type="ChEBI" id="CHEBI:18420"/>
        <label>1</label>
        <note>catalytic</note>
    </ligand>
</feature>
<evidence type="ECO:0000256" key="8">
    <source>
        <dbReference type="ARBA" id="ARBA00022842"/>
    </source>
</evidence>
<protein>
    <recommendedName>
        <fullName evidence="4 11">Histidinol-phosphatase</fullName>
        <ecNumber evidence="4 11">3.1.3.15</ecNumber>
    </recommendedName>
</protein>
<evidence type="ECO:0000256" key="12">
    <source>
        <dbReference type="PIRSR" id="PIRSR600760-2"/>
    </source>
</evidence>
<comment type="catalytic activity">
    <reaction evidence="10">
        <text>L-histidinol phosphate + H2O = L-histidinol + phosphate</text>
        <dbReference type="Rhea" id="RHEA:14465"/>
        <dbReference type="ChEBI" id="CHEBI:15377"/>
        <dbReference type="ChEBI" id="CHEBI:43474"/>
        <dbReference type="ChEBI" id="CHEBI:57699"/>
        <dbReference type="ChEBI" id="CHEBI:57980"/>
        <dbReference type="EC" id="3.1.3.15"/>
    </reaction>
</comment>
<keyword evidence="8 12" id="KW-0460">Magnesium</keyword>
<keyword evidence="5" id="KW-0028">Amino-acid biosynthesis</keyword>
<dbReference type="PROSITE" id="PS00629">
    <property type="entry name" value="IMP_1"/>
    <property type="match status" value="1"/>
</dbReference>
<evidence type="ECO:0000313" key="13">
    <source>
        <dbReference type="EMBL" id="PWR22580.1"/>
    </source>
</evidence>
<sequence>MTLSPKALDRAEIETLTAFAGRLADASRAVILPYFRTVMPVDDKADLWGGAKGYDPVTEADRGAEAAIRALIEAEYPDHGILGEEYGAKQGSSPLTWVLDPIDGTRAFITGLPTWGTLIALNDGREPVVGVMDQPFTGERYVGTEAGAFLGGRKLSVRACPGIAHARLMTTSPHLFRTKESLAAFTRVADKAQMVRYGGDCYAYAMVASGHVDAVIETNLEPYDIQALIPIVRGAGGQITSWTGGDAQQGGSVVATGDKRLHAEILALLNA</sequence>
<reference evidence="13 14" key="1">
    <citation type="submission" date="2018-05" db="EMBL/GenBank/DDBJ databases">
        <title>Zavarzinia sp. HR-AS.</title>
        <authorList>
            <person name="Lee Y."/>
            <person name="Jeon C.O."/>
        </authorList>
    </citation>
    <scope>NUCLEOTIDE SEQUENCE [LARGE SCALE GENOMIC DNA]</scope>
    <source>
        <strain evidence="13 14">HR-AS</strain>
    </source>
</reference>
<comment type="pathway">
    <text evidence="2">Amino-acid biosynthesis; L-histidine biosynthesis; L-histidine from 5-phospho-alpha-D-ribose 1-diphosphate: step 8/9.</text>
</comment>
<feature type="binding site" evidence="12">
    <location>
        <position position="103"/>
    </location>
    <ligand>
        <name>Mg(2+)</name>
        <dbReference type="ChEBI" id="CHEBI:18420"/>
        <label>1</label>
        <note>catalytic</note>
    </ligand>
</feature>
<dbReference type="CDD" id="cd01641">
    <property type="entry name" value="Bacterial_IMPase_like_1"/>
    <property type="match status" value="1"/>
</dbReference>
<dbReference type="UniPathway" id="UPA00031">
    <property type="reaction ID" value="UER00013"/>
</dbReference>
<dbReference type="Proteomes" id="UP000245461">
    <property type="component" value="Unassembled WGS sequence"/>
</dbReference>
<feature type="binding site" evidence="12">
    <location>
        <position position="100"/>
    </location>
    <ligand>
        <name>Mg(2+)</name>
        <dbReference type="ChEBI" id="CHEBI:18420"/>
        <label>1</label>
        <note>catalytic</note>
    </ligand>
</feature>
<dbReference type="Pfam" id="PF00459">
    <property type="entry name" value="Inositol_P"/>
    <property type="match status" value="1"/>
</dbReference>
<dbReference type="InterPro" id="IPR051090">
    <property type="entry name" value="Inositol_monoP_superfamily"/>
</dbReference>
<dbReference type="PRINTS" id="PR00377">
    <property type="entry name" value="IMPHPHTASES"/>
</dbReference>
<evidence type="ECO:0000256" key="11">
    <source>
        <dbReference type="NCBIfam" id="TIGR02067"/>
    </source>
</evidence>
<organism evidence="13 14">
    <name type="scientific">Zavarzinia aquatilis</name>
    <dbReference type="NCBI Taxonomy" id="2211142"/>
    <lineage>
        <taxon>Bacteria</taxon>
        <taxon>Pseudomonadati</taxon>
        <taxon>Pseudomonadota</taxon>
        <taxon>Alphaproteobacteria</taxon>
        <taxon>Rhodospirillales</taxon>
        <taxon>Zavarziniaceae</taxon>
        <taxon>Zavarzinia</taxon>
    </lineage>
</organism>
<dbReference type="InterPro" id="IPR000760">
    <property type="entry name" value="Inositol_monophosphatase-like"/>
</dbReference>
<dbReference type="Gene3D" id="3.40.190.80">
    <property type="match status" value="1"/>
</dbReference>
<comment type="similarity">
    <text evidence="3">Belongs to the inositol monophosphatase superfamily.</text>
</comment>
<evidence type="ECO:0000256" key="6">
    <source>
        <dbReference type="ARBA" id="ARBA00022723"/>
    </source>
</evidence>
<dbReference type="EMBL" id="QGLE01000006">
    <property type="protein sequence ID" value="PWR22580.1"/>
    <property type="molecule type" value="Genomic_DNA"/>
</dbReference>
<feature type="binding site" evidence="12">
    <location>
        <position position="224"/>
    </location>
    <ligand>
        <name>Mg(2+)</name>
        <dbReference type="ChEBI" id="CHEBI:18420"/>
        <label>1</label>
        <note>catalytic</note>
    </ligand>
</feature>